<dbReference type="PANTHER" id="PTHR43353">
    <property type="entry name" value="SUCCINATE-SEMIALDEHYDE DEHYDROGENASE, MITOCHONDRIAL"/>
    <property type="match status" value="1"/>
</dbReference>
<organism evidence="6 7">
    <name type="scientific">Faucicola osloensis</name>
    <name type="common">Moraxella osloensis</name>
    <dbReference type="NCBI Taxonomy" id="34062"/>
    <lineage>
        <taxon>Bacteria</taxon>
        <taxon>Pseudomonadati</taxon>
        <taxon>Pseudomonadota</taxon>
        <taxon>Gammaproteobacteria</taxon>
        <taxon>Moraxellales</taxon>
        <taxon>Moraxellaceae</taxon>
        <taxon>Faucicola</taxon>
    </lineage>
</organism>
<dbReference type="PROSITE" id="PS00070">
    <property type="entry name" value="ALDEHYDE_DEHYDR_CYS"/>
    <property type="match status" value="1"/>
</dbReference>
<dbReference type="AlphaFoldDB" id="A0A2D2LTV5"/>
<dbReference type="EC" id="1.2.1.16" evidence="6"/>
<evidence type="ECO:0000313" key="6">
    <source>
        <dbReference type="EMBL" id="ATR78443.1"/>
    </source>
</evidence>
<dbReference type="Gene3D" id="3.40.309.10">
    <property type="entry name" value="Aldehyde Dehydrogenase, Chain A, domain 2"/>
    <property type="match status" value="1"/>
</dbReference>
<dbReference type="Proteomes" id="UP000229340">
    <property type="component" value="Chromosome"/>
</dbReference>
<dbReference type="InterPro" id="IPR015590">
    <property type="entry name" value="Aldehyde_DH_dom"/>
</dbReference>
<sequence length="484" mass="52100">MLPLKDPSLLQTQSLIDNQWTDATTGDTIDVTNPFDNQVIATIPSLEKSQVIDAVAIAHKAQINWAQKTANERAAILNNWADLIDQNKEDLAVIMTAEQGKPLTESRGEIGYANSFIRWFAEEGKRIYGDIIPSTNKDLRYVVLKQPIGVCAAITPWNFPAAMITRKVAPALAAGCSIIVKPATETPLTALALGELAIRAGLPAGVLQIVTGKSSVIGEVLTQDERIHKLSFTGSTEVGRVLMAQCASTVKKLSMELGGNAPFIVFDDADLEKAASGLIASKYRNAGQTCVCANRVYVQASIKDKFLAIFKQKVEALKVGNGMTEGVNIGPLINQDALDKVEQLLEDAVNKGATILTGGKKHAASALSFEPTVITGITDDMDIASQEIFGPIAPVFVFDTDDEVIAHANNTIYGLAAYFYTQSLARSWKVCEGLEYGMVAQNTGLLSTEVAPFGGVKQSGFGREGSKYGIDEYVTTKYWCIDVQ</sequence>
<evidence type="ECO:0000313" key="7">
    <source>
        <dbReference type="Proteomes" id="UP000229340"/>
    </source>
</evidence>
<dbReference type="GO" id="GO:0004777">
    <property type="term" value="F:succinate-semialdehyde dehydrogenase (NAD+) activity"/>
    <property type="evidence" value="ECO:0007669"/>
    <property type="project" value="TreeGrafter"/>
</dbReference>
<dbReference type="InterPro" id="IPR016163">
    <property type="entry name" value="Ald_DH_C"/>
</dbReference>
<dbReference type="Pfam" id="PF00171">
    <property type="entry name" value="Aldedh"/>
    <property type="match status" value="1"/>
</dbReference>
<evidence type="ECO:0000256" key="3">
    <source>
        <dbReference type="PROSITE-ProRule" id="PRU10007"/>
    </source>
</evidence>
<feature type="active site" evidence="3">
    <location>
        <position position="256"/>
    </location>
</feature>
<dbReference type="NCBIfam" id="TIGR01780">
    <property type="entry name" value="SSADH"/>
    <property type="match status" value="1"/>
</dbReference>
<dbReference type="GO" id="GO:0009450">
    <property type="term" value="P:gamma-aminobutyric acid catabolic process"/>
    <property type="evidence" value="ECO:0007669"/>
    <property type="project" value="InterPro"/>
</dbReference>
<keyword evidence="2 4" id="KW-0560">Oxidoreductase</keyword>
<dbReference type="Gene3D" id="3.40.605.10">
    <property type="entry name" value="Aldehyde Dehydrogenase, Chain A, domain 1"/>
    <property type="match status" value="1"/>
</dbReference>
<dbReference type="CDD" id="cd07103">
    <property type="entry name" value="ALDH_F5_SSADH_GabD"/>
    <property type="match status" value="1"/>
</dbReference>
<accession>A0A2D2LTV5</accession>
<feature type="domain" description="Aldehyde dehydrogenase" evidence="5">
    <location>
        <begin position="20"/>
        <end position="477"/>
    </location>
</feature>
<evidence type="ECO:0000256" key="2">
    <source>
        <dbReference type="ARBA" id="ARBA00023002"/>
    </source>
</evidence>
<dbReference type="FunFam" id="3.40.605.10:FF:000026">
    <property type="entry name" value="Aldehyde dehydrogenase, putative"/>
    <property type="match status" value="1"/>
</dbReference>
<dbReference type="FunFam" id="3.40.605.10:FF:000005">
    <property type="entry name" value="Succinate-semialdehyde dehydrogenase I"/>
    <property type="match status" value="1"/>
</dbReference>
<evidence type="ECO:0000259" key="5">
    <source>
        <dbReference type="Pfam" id="PF00171"/>
    </source>
</evidence>
<dbReference type="SUPFAM" id="SSF53720">
    <property type="entry name" value="ALDH-like"/>
    <property type="match status" value="1"/>
</dbReference>
<dbReference type="PANTHER" id="PTHR43353:SF5">
    <property type="entry name" value="SUCCINATE-SEMIALDEHYDE DEHYDROGENASE, MITOCHONDRIAL"/>
    <property type="match status" value="1"/>
</dbReference>
<dbReference type="GO" id="GO:0005829">
    <property type="term" value="C:cytosol"/>
    <property type="evidence" value="ECO:0007669"/>
    <property type="project" value="TreeGrafter"/>
</dbReference>
<dbReference type="InterPro" id="IPR016160">
    <property type="entry name" value="Ald_DH_CS_CYS"/>
</dbReference>
<gene>
    <name evidence="6" type="primary">gabD</name>
    <name evidence="6" type="ORF">NP7_03735</name>
</gene>
<dbReference type="RefSeq" id="WP_100269749.1">
    <property type="nucleotide sequence ID" value="NZ_CP024443.1"/>
</dbReference>
<reference evidence="7" key="1">
    <citation type="submission" date="2017-11" db="EMBL/GenBank/DDBJ databases">
        <title>Complete genome sequence of Moraxella osloensis NP7 isolated from human skin.</title>
        <authorList>
            <person name="Lee K."/>
            <person name="Lim J.Y."/>
            <person name="Hwang I."/>
        </authorList>
    </citation>
    <scope>NUCLEOTIDE SEQUENCE [LARGE SCALE GENOMIC DNA]</scope>
    <source>
        <strain evidence="7">NP7</strain>
    </source>
</reference>
<dbReference type="InterPro" id="IPR029510">
    <property type="entry name" value="Ald_DH_CS_GLU"/>
</dbReference>
<comment type="similarity">
    <text evidence="1 4">Belongs to the aldehyde dehydrogenase family.</text>
</comment>
<dbReference type="FunFam" id="3.40.309.10:FF:000004">
    <property type="entry name" value="Succinate-semialdehyde dehydrogenase I"/>
    <property type="match status" value="1"/>
</dbReference>
<dbReference type="PROSITE" id="PS00687">
    <property type="entry name" value="ALDEHYDE_DEHYDR_GLU"/>
    <property type="match status" value="1"/>
</dbReference>
<dbReference type="InterPro" id="IPR016161">
    <property type="entry name" value="Ald_DH/histidinol_DH"/>
</dbReference>
<protein>
    <submittedName>
        <fullName evidence="6">Succinate-semialdehyde dehydrogenase (NADP(+))</fullName>
        <ecNumber evidence="6">1.2.1.16</ecNumber>
    </submittedName>
</protein>
<dbReference type="EMBL" id="CP024443">
    <property type="protein sequence ID" value="ATR78443.1"/>
    <property type="molecule type" value="Genomic_DNA"/>
</dbReference>
<dbReference type="InterPro" id="IPR010102">
    <property type="entry name" value="Succ_semiAld_DH"/>
</dbReference>
<evidence type="ECO:0000256" key="1">
    <source>
        <dbReference type="ARBA" id="ARBA00009986"/>
    </source>
</evidence>
<proteinExistence type="inferred from homology"/>
<dbReference type="STRING" id="34062.AXE82_10620"/>
<dbReference type="InterPro" id="IPR016162">
    <property type="entry name" value="Ald_DH_N"/>
</dbReference>
<evidence type="ECO:0000256" key="4">
    <source>
        <dbReference type="RuleBase" id="RU003345"/>
    </source>
</evidence>
<dbReference type="InterPro" id="IPR050740">
    <property type="entry name" value="Aldehyde_DH_Superfamily"/>
</dbReference>
<name>A0A2D2LTV5_FAUOS</name>